<accession>M3YA28</accession>
<reference evidence="2" key="1">
    <citation type="submission" date="2024-06" db="UniProtKB">
        <authorList>
            <consortium name="Ensembl"/>
        </authorList>
    </citation>
    <scope>IDENTIFICATION</scope>
</reference>
<sequence>GWRVTFSCCDEKACLLRLVHYPGPPKTLCNVEIVPKCVYSRDLVLQSPQSGVHERRSGSSRKFLKAFTLDQIKMKINNLKNENRDLEKNIASWEEKAREAKKQAETKREHKRSLAGVRILKLNSFLCLNCVLRAEIKVIKY</sequence>
<dbReference type="AlphaFoldDB" id="M3YA28"/>
<keyword evidence="1" id="KW-0175">Coiled coil</keyword>
<evidence type="ECO:0000256" key="1">
    <source>
        <dbReference type="SAM" id="Coils"/>
    </source>
</evidence>
<name>M3YA28_MUSPF</name>
<dbReference type="GeneTree" id="ENSGT00690000103798"/>
<evidence type="ECO:0000313" key="2">
    <source>
        <dbReference type="Ensembl" id="ENSMPUP00000008185.1"/>
    </source>
</evidence>
<feature type="coiled-coil region" evidence="1">
    <location>
        <begin position="69"/>
        <end position="110"/>
    </location>
</feature>
<organism evidence="2">
    <name type="scientific">Mustela putorius furo</name>
    <name type="common">European domestic ferret</name>
    <name type="synonym">Mustela furo</name>
    <dbReference type="NCBI Taxonomy" id="9669"/>
    <lineage>
        <taxon>Eukaryota</taxon>
        <taxon>Metazoa</taxon>
        <taxon>Chordata</taxon>
        <taxon>Craniata</taxon>
        <taxon>Vertebrata</taxon>
        <taxon>Euteleostomi</taxon>
        <taxon>Mammalia</taxon>
        <taxon>Eutheria</taxon>
        <taxon>Laurasiatheria</taxon>
        <taxon>Carnivora</taxon>
        <taxon>Caniformia</taxon>
        <taxon>Musteloidea</taxon>
        <taxon>Mustelidae</taxon>
        <taxon>Mustelinae</taxon>
        <taxon>Mustela</taxon>
    </lineage>
</organism>
<dbReference type="InParanoid" id="M3YA28"/>
<proteinExistence type="predicted"/>
<protein>
    <submittedName>
        <fullName evidence="2">Uncharacterized protein</fullName>
    </submittedName>
</protein>
<dbReference type="Ensembl" id="ENSMPUT00000008316.1">
    <property type="protein sequence ID" value="ENSMPUP00000008185.1"/>
    <property type="gene ID" value="ENSMPUG00000008247.1"/>
</dbReference>
<dbReference type="EMBL" id="AEYP01108726">
    <property type="status" value="NOT_ANNOTATED_CDS"/>
    <property type="molecule type" value="Genomic_DNA"/>
</dbReference>
<dbReference type="HOGENOM" id="CLU_1829818_0_0_1"/>